<keyword evidence="1" id="KW-0472">Membrane</keyword>
<dbReference type="EMBL" id="JAWXYG010000009">
    <property type="protein sequence ID" value="KAK4262847.1"/>
    <property type="molecule type" value="Genomic_DNA"/>
</dbReference>
<keyword evidence="1" id="KW-1133">Transmembrane helix</keyword>
<reference evidence="3" key="1">
    <citation type="submission" date="2023-10" db="EMBL/GenBank/DDBJ databases">
        <title>Chromosome-level genome of the transformable northern wattle, Acacia crassicarpa.</title>
        <authorList>
            <person name="Massaro I."/>
            <person name="Sinha N.R."/>
            <person name="Poethig S."/>
            <person name="Leichty A.R."/>
        </authorList>
    </citation>
    <scope>NUCLEOTIDE SEQUENCE</scope>
    <source>
        <strain evidence="3">Acra3RX</strain>
        <tissue evidence="3">Leaf</tissue>
    </source>
</reference>
<evidence type="ECO:0000256" key="2">
    <source>
        <dbReference type="SAM" id="SignalP"/>
    </source>
</evidence>
<dbReference type="AlphaFoldDB" id="A0AAE1J5M2"/>
<feature type="chain" id="PRO_5041944914" description="Transmembrane protein" evidence="2">
    <location>
        <begin position="29"/>
        <end position="299"/>
    </location>
</feature>
<dbReference type="GO" id="GO:0016020">
    <property type="term" value="C:membrane"/>
    <property type="evidence" value="ECO:0007669"/>
    <property type="project" value="TreeGrafter"/>
</dbReference>
<gene>
    <name evidence="3" type="ORF">QN277_028351</name>
</gene>
<evidence type="ECO:0008006" key="5">
    <source>
        <dbReference type="Google" id="ProtNLM"/>
    </source>
</evidence>
<evidence type="ECO:0000313" key="3">
    <source>
        <dbReference type="EMBL" id="KAK4262847.1"/>
    </source>
</evidence>
<dbReference type="PANTHER" id="PTHR33512">
    <property type="entry name" value="PROTEIN, PUTATIVE (DUF1191)-RELATED"/>
    <property type="match status" value="1"/>
</dbReference>
<keyword evidence="1" id="KW-0812">Transmembrane</keyword>
<keyword evidence="2" id="KW-0732">Signal</keyword>
<evidence type="ECO:0000313" key="4">
    <source>
        <dbReference type="Proteomes" id="UP001293593"/>
    </source>
</evidence>
<proteinExistence type="predicted"/>
<sequence>MGSNMSWPHFFVSLFFFTLLLCCSLAHSSEEESATQSLNSFVQEYAYRTVLKHRPHTGALYDAMLPQNLSGMDVSVVRLRSRRLWNRGANFSYFRIPPRTITIPHVRRVAIVYQNLGNWSSHYYNLPGYSLVTSVVGFVAFDASNVSDSRIRNLTLTTTGQPISVQFPNTALMVGVKSKARCVSFSADGTYYLSEMTNRNVCHSREEGHFSIVVPSEKRRRRRRWYVWVIVSVVGFLVLISVMTYVGISLVRLLKAKRIRAMERQADEDLVLQSRWVGTSKMPSAAVTRTQPVLEYNLP</sequence>
<name>A0AAE1J5M2_9FABA</name>
<comment type="caution">
    <text evidence="3">The sequence shown here is derived from an EMBL/GenBank/DDBJ whole genome shotgun (WGS) entry which is preliminary data.</text>
</comment>
<dbReference type="Pfam" id="PF06697">
    <property type="entry name" value="DUF1191"/>
    <property type="match status" value="1"/>
</dbReference>
<evidence type="ECO:0000256" key="1">
    <source>
        <dbReference type="SAM" id="Phobius"/>
    </source>
</evidence>
<feature type="transmembrane region" description="Helical" evidence="1">
    <location>
        <begin position="225"/>
        <end position="254"/>
    </location>
</feature>
<dbReference type="InterPro" id="IPR010605">
    <property type="entry name" value="DUF1191"/>
</dbReference>
<dbReference type="PANTHER" id="PTHR33512:SF4">
    <property type="entry name" value="PROTEIN, PUTATIVE (DUF1191)-RELATED"/>
    <property type="match status" value="1"/>
</dbReference>
<keyword evidence="4" id="KW-1185">Reference proteome</keyword>
<accession>A0AAE1J5M2</accession>
<organism evidence="3 4">
    <name type="scientific">Acacia crassicarpa</name>
    <name type="common">northern wattle</name>
    <dbReference type="NCBI Taxonomy" id="499986"/>
    <lineage>
        <taxon>Eukaryota</taxon>
        <taxon>Viridiplantae</taxon>
        <taxon>Streptophyta</taxon>
        <taxon>Embryophyta</taxon>
        <taxon>Tracheophyta</taxon>
        <taxon>Spermatophyta</taxon>
        <taxon>Magnoliopsida</taxon>
        <taxon>eudicotyledons</taxon>
        <taxon>Gunneridae</taxon>
        <taxon>Pentapetalae</taxon>
        <taxon>rosids</taxon>
        <taxon>fabids</taxon>
        <taxon>Fabales</taxon>
        <taxon>Fabaceae</taxon>
        <taxon>Caesalpinioideae</taxon>
        <taxon>mimosoid clade</taxon>
        <taxon>Acacieae</taxon>
        <taxon>Acacia</taxon>
    </lineage>
</organism>
<protein>
    <recommendedName>
        <fullName evidence="5">Transmembrane protein</fullName>
    </recommendedName>
</protein>
<feature type="signal peptide" evidence="2">
    <location>
        <begin position="1"/>
        <end position="28"/>
    </location>
</feature>
<dbReference type="Proteomes" id="UP001293593">
    <property type="component" value="Unassembled WGS sequence"/>
</dbReference>